<dbReference type="EMBL" id="FOZX01000014">
    <property type="protein sequence ID" value="SFT06683.1"/>
    <property type="molecule type" value="Genomic_DNA"/>
</dbReference>
<proteinExistence type="predicted"/>
<dbReference type="AlphaFoldDB" id="A0A1I6UZ14"/>
<organism evidence="1 2">
    <name type="scientific">Saccharopolyspora flava</name>
    <dbReference type="NCBI Taxonomy" id="95161"/>
    <lineage>
        <taxon>Bacteria</taxon>
        <taxon>Bacillati</taxon>
        <taxon>Actinomycetota</taxon>
        <taxon>Actinomycetes</taxon>
        <taxon>Pseudonocardiales</taxon>
        <taxon>Pseudonocardiaceae</taxon>
        <taxon>Saccharopolyspora</taxon>
    </lineage>
</organism>
<evidence type="ECO:0000313" key="1">
    <source>
        <dbReference type="EMBL" id="SFT06683.1"/>
    </source>
</evidence>
<reference evidence="2" key="1">
    <citation type="submission" date="2016-10" db="EMBL/GenBank/DDBJ databases">
        <authorList>
            <person name="Varghese N."/>
            <person name="Submissions S."/>
        </authorList>
    </citation>
    <scope>NUCLEOTIDE SEQUENCE [LARGE SCALE GENOMIC DNA]</scope>
    <source>
        <strain evidence="2">DSM 44771</strain>
    </source>
</reference>
<evidence type="ECO:0000313" key="2">
    <source>
        <dbReference type="Proteomes" id="UP000198852"/>
    </source>
</evidence>
<protein>
    <submittedName>
        <fullName evidence="1">Uncharacterized protein</fullName>
    </submittedName>
</protein>
<dbReference type="Proteomes" id="UP000198852">
    <property type="component" value="Unassembled WGS sequence"/>
</dbReference>
<gene>
    <name evidence="1" type="ORF">SAMN05660874_05409</name>
</gene>
<dbReference type="STRING" id="95161.SAMN05660874_05409"/>
<name>A0A1I6UZ14_9PSEU</name>
<accession>A0A1I6UZ14</accession>
<keyword evidence="2" id="KW-1185">Reference proteome</keyword>
<sequence>MRDQREVVRLLTEGWCGPGEKLAFIIGGPQKSGWFGATTSDGRGAPYEAGHDVLQPPWPSVNSLVATGEHLADEWVHDPAVFGWAHASGPQQAAPRSAAALNSGRHLAWLVCSNQRLAVVVEADTLAEAKGTGGESGFLGGLLGKGRANAGEVETWWELPTSGIAGFAAADLGRGFDPVEFFRIGFADGSVLEFRMKDAAELVKVAEERL</sequence>